<evidence type="ECO:0000256" key="1">
    <source>
        <dbReference type="ARBA" id="ARBA00022737"/>
    </source>
</evidence>
<dbReference type="PANTHER" id="PTHR10039:SF14">
    <property type="entry name" value="NACHT DOMAIN-CONTAINING PROTEIN"/>
    <property type="match status" value="1"/>
</dbReference>
<protein>
    <recommendedName>
        <fullName evidence="3">NACHT domain-containing protein</fullName>
    </recommendedName>
</protein>
<keyword evidence="1" id="KW-0677">Repeat</keyword>
<organism evidence="4 5">
    <name type="scientific">Coprinopsis marcescibilis</name>
    <name type="common">Agaric fungus</name>
    <name type="synonym">Psathyrella marcescibilis</name>
    <dbReference type="NCBI Taxonomy" id="230819"/>
    <lineage>
        <taxon>Eukaryota</taxon>
        <taxon>Fungi</taxon>
        <taxon>Dikarya</taxon>
        <taxon>Basidiomycota</taxon>
        <taxon>Agaricomycotina</taxon>
        <taxon>Agaricomycetes</taxon>
        <taxon>Agaricomycetidae</taxon>
        <taxon>Agaricales</taxon>
        <taxon>Agaricineae</taxon>
        <taxon>Psathyrellaceae</taxon>
        <taxon>Coprinopsis</taxon>
    </lineage>
</organism>
<evidence type="ECO:0000259" key="3">
    <source>
        <dbReference type="PROSITE" id="PS50837"/>
    </source>
</evidence>
<dbReference type="InterPro" id="IPR056884">
    <property type="entry name" value="NPHP3-like_N"/>
</dbReference>
<dbReference type="STRING" id="230819.A0A5C3KGV5"/>
<sequence length="691" mass="77265">MSVFKNAVHTSISKSNITVVRLQGEGNMVNISPGVSNSEAMLILLKYVALDAIHDANARFDAPRCSKGTREAVQEDILTWTQLAIFRMDLPPEQLRLLLWMNGAAGTGKSAILQTIAEKADKYKPSLLAASFFFSYKYPARDGKLIPTLAYQLAVKIPAVKEHMAMAIANDLSIFSKSLEKQLDVLILEPIARVLEQDPSAAARWPKLIVIDGLDECKTNPAHHLHKQIPGEKDSGPEDEAQSTDDTRPAIDDGEQHQLEIIALLHKALITRRLPFRVALASRPDMPMRAFFSSGPASTCTRQIDLNVAYKPGYDIRLFLRSSFERIRAKYDIEFGWPGNQVIETLVNNASGQFVYADTVIKFVDGPSCDPTSNLDIIMEIAQSTVASQKLLAGTSIANPYAPLDVMYTAILNRCPAPRESVMAIQLFLRVSIQVGRMDGRLSASDFNTFLRYRSADVARVFGKLHSLVSVPPVGNSKTGYTLHHKSLQDFLYSRLRCGPDLYVPFEAVLERVSIQLLRLSGKFHIRIDPTELPCIHNCPCVLHVGGCVGSPQLLVSNDRGSGFIFFSNNHTCNGILRHGYPATLLQATLDSMDADSWALERVRQKQNGQLEHMYDFVHNTTFGCRWLRCSTICSRWRKAIRRECLRNNWEISPFSYRITRSPLFHPPISDVTSDETVPRARLRPFQGALR</sequence>
<dbReference type="OrthoDB" id="4760524at2759"/>
<dbReference type="InterPro" id="IPR007111">
    <property type="entry name" value="NACHT_NTPase"/>
</dbReference>
<evidence type="ECO:0000256" key="2">
    <source>
        <dbReference type="SAM" id="MobiDB-lite"/>
    </source>
</evidence>
<evidence type="ECO:0000313" key="5">
    <source>
        <dbReference type="Proteomes" id="UP000307440"/>
    </source>
</evidence>
<reference evidence="4 5" key="1">
    <citation type="journal article" date="2019" name="Nat. Ecol. Evol.">
        <title>Megaphylogeny resolves global patterns of mushroom evolution.</title>
        <authorList>
            <person name="Varga T."/>
            <person name="Krizsan K."/>
            <person name="Foldi C."/>
            <person name="Dima B."/>
            <person name="Sanchez-Garcia M."/>
            <person name="Sanchez-Ramirez S."/>
            <person name="Szollosi G.J."/>
            <person name="Szarkandi J.G."/>
            <person name="Papp V."/>
            <person name="Albert L."/>
            <person name="Andreopoulos W."/>
            <person name="Angelini C."/>
            <person name="Antonin V."/>
            <person name="Barry K.W."/>
            <person name="Bougher N.L."/>
            <person name="Buchanan P."/>
            <person name="Buyck B."/>
            <person name="Bense V."/>
            <person name="Catcheside P."/>
            <person name="Chovatia M."/>
            <person name="Cooper J."/>
            <person name="Damon W."/>
            <person name="Desjardin D."/>
            <person name="Finy P."/>
            <person name="Geml J."/>
            <person name="Haridas S."/>
            <person name="Hughes K."/>
            <person name="Justo A."/>
            <person name="Karasinski D."/>
            <person name="Kautmanova I."/>
            <person name="Kiss B."/>
            <person name="Kocsube S."/>
            <person name="Kotiranta H."/>
            <person name="LaButti K.M."/>
            <person name="Lechner B.E."/>
            <person name="Liimatainen K."/>
            <person name="Lipzen A."/>
            <person name="Lukacs Z."/>
            <person name="Mihaltcheva S."/>
            <person name="Morgado L.N."/>
            <person name="Niskanen T."/>
            <person name="Noordeloos M.E."/>
            <person name="Ohm R.A."/>
            <person name="Ortiz-Santana B."/>
            <person name="Ovrebo C."/>
            <person name="Racz N."/>
            <person name="Riley R."/>
            <person name="Savchenko A."/>
            <person name="Shiryaev A."/>
            <person name="Soop K."/>
            <person name="Spirin V."/>
            <person name="Szebenyi C."/>
            <person name="Tomsovsky M."/>
            <person name="Tulloss R.E."/>
            <person name="Uehling J."/>
            <person name="Grigoriev I.V."/>
            <person name="Vagvolgyi C."/>
            <person name="Papp T."/>
            <person name="Martin F.M."/>
            <person name="Miettinen O."/>
            <person name="Hibbett D.S."/>
            <person name="Nagy L.G."/>
        </authorList>
    </citation>
    <scope>NUCLEOTIDE SEQUENCE [LARGE SCALE GENOMIC DNA]</scope>
    <source>
        <strain evidence="4 5">CBS 121175</strain>
    </source>
</reference>
<dbReference type="Pfam" id="PF24883">
    <property type="entry name" value="NPHP3_N"/>
    <property type="match status" value="1"/>
</dbReference>
<dbReference type="EMBL" id="ML210355">
    <property type="protein sequence ID" value="TFK19184.1"/>
    <property type="molecule type" value="Genomic_DNA"/>
</dbReference>
<evidence type="ECO:0000313" key="4">
    <source>
        <dbReference type="EMBL" id="TFK19184.1"/>
    </source>
</evidence>
<dbReference type="PANTHER" id="PTHR10039">
    <property type="entry name" value="AMELOGENIN"/>
    <property type="match status" value="1"/>
</dbReference>
<feature type="domain" description="NACHT" evidence="3">
    <location>
        <begin position="97"/>
        <end position="216"/>
    </location>
</feature>
<proteinExistence type="predicted"/>
<name>A0A5C3KGV5_COPMA</name>
<gene>
    <name evidence="4" type="ORF">FA15DRAFT_674649</name>
</gene>
<dbReference type="PROSITE" id="PS50837">
    <property type="entry name" value="NACHT"/>
    <property type="match status" value="1"/>
</dbReference>
<feature type="region of interest" description="Disordered" evidence="2">
    <location>
        <begin position="225"/>
        <end position="251"/>
    </location>
</feature>
<accession>A0A5C3KGV5</accession>
<keyword evidence="5" id="KW-1185">Reference proteome</keyword>
<dbReference type="AlphaFoldDB" id="A0A5C3KGV5"/>
<dbReference type="Proteomes" id="UP000307440">
    <property type="component" value="Unassembled WGS sequence"/>
</dbReference>